<feature type="domain" description="Transglutaminase-like" evidence="1">
    <location>
        <begin position="142"/>
        <end position="206"/>
    </location>
</feature>
<evidence type="ECO:0000313" key="5">
    <source>
        <dbReference type="Proteomes" id="UP001231587"/>
    </source>
</evidence>
<dbReference type="PANTHER" id="PTHR33490:SF1">
    <property type="entry name" value="SLL1233 PROTEIN"/>
    <property type="match status" value="1"/>
</dbReference>
<keyword evidence="2" id="KW-0378">Hydrolase</keyword>
<dbReference type="InterPro" id="IPR038765">
    <property type="entry name" value="Papain-like_cys_pep_sf"/>
</dbReference>
<dbReference type="InterPro" id="IPR002931">
    <property type="entry name" value="Transglutaminase-like"/>
</dbReference>
<keyword evidence="5" id="KW-1185">Reference proteome</keyword>
<dbReference type="SUPFAM" id="SSF54001">
    <property type="entry name" value="Cysteine proteinases"/>
    <property type="match status" value="1"/>
</dbReference>
<dbReference type="EMBL" id="JAUSUU010000014">
    <property type="protein sequence ID" value="MDQ0337176.1"/>
    <property type="molecule type" value="Genomic_DNA"/>
</dbReference>
<evidence type="ECO:0000313" key="2">
    <source>
        <dbReference type="EMBL" id="MBP1841623.1"/>
    </source>
</evidence>
<evidence type="ECO:0000259" key="1">
    <source>
        <dbReference type="SMART" id="SM00460"/>
    </source>
</evidence>
<dbReference type="Pfam" id="PF08379">
    <property type="entry name" value="Bact_transglu_N"/>
    <property type="match status" value="1"/>
</dbReference>
<name>A0A9X1CAA9_9FLAO</name>
<dbReference type="PANTHER" id="PTHR33490">
    <property type="entry name" value="BLR5614 PROTEIN-RELATED"/>
    <property type="match status" value="1"/>
</dbReference>
<dbReference type="Pfam" id="PF01841">
    <property type="entry name" value="Transglut_core"/>
    <property type="match status" value="1"/>
</dbReference>
<dbReference type="Proteomes" id="UP001231587">
    <property type="component" value="Unassembled WGS sequence"/>
</dbReference>
<comment type="caution">
    <text evidence="2">The sequence shown here is derived from an EMBL/GenBank/DDBJ whole genome shotgun (WGS) entry which is preliminary data.</text>
</comment>
<organism evidence="2 4">
    <name type="scientific">Formosa algae</name>
    <dbReference type="NCBI Taxonomy" id="225843"/>
    <lineage>
        <taxon>Bacteria</taxon>
        <taxon>Pseudomonadati</taxon>
        <taxon>Bacteroidota</taxon>
        <taxon>Flavobacteriia</taxon>
        <taxon>Flavobacteriales</taxon>
        <taxon>Flavobacteriaceae</taxon>
        <taxon>Formosa</taxon>
    </lineage>
</organism>
<dbReference type="InterPro" id="IPR013589">
    <property type="entry name" value="Bac_transglu_N"/>
</dbReference>
<keyword evidence="2" id="KW-0645">Protease</keyword>
<accession>A0A9X1CAA9</accession>
<dbReference type="AlphaFoldDB" id="A0A9X1CAA9"/>
<dbReference type="Gene3D" id="3.10.620.30">
    <property type="match status" value="1"/>
</dbReference>
<dbReference type="Proteomes" id="UP001138672">
    <property type="component" value="Unassembled WGS sequence"/>
</dbReference>
<gene>
    <name evidence="2" type="ORF">J2Z56_003561</name>
    <name evidence="3" type="ORF">J2Z57_003638</name>
</gene>
<sequence length="251" mass="28400">MPFLEVKSYNLQLSVTPSGISEQLDAEGNVVHFCWFDGMHDSIIIKSEAILDIAPFLAFNFLVHPTSCNLIPFQYPEQQRPMLSLYMEATPISNALFEYGQRILKSVQSNTISFLLQLTKQIHIDFSLEIREVGIPFHANDTFQGKTGSCRDLSWMQIQLLRNLGLAARFVSGYYYIEIEFPHYELHAWVEVFIPGAGWIGFDPSNGIATANMHIPVCSSVHYENTMPVSGSIRGDAHATLSTNLHMEMMY</sequence>
<evidence type="ECO:0000313" key="3">
    <source>
        <dbReference type="EMBL" id="MDQ0337176.1"/>
    </source>
</evidence>
<reference evidence="2" key="1">
    <citation type="submission" date="2021-03" db="EMBL/GenBank/DDBJ databases">
        <title>Genomic Encyclopedia of Type Strains, Phase IV (KMG-IV): sequencing the most valuable type-strain genomes for metagenomic binning, comparative biology and taxonomic classification.</title>
        <authorList>
            <person name="Goeker M."/>
        </authorList>
    </citation>
    <scope>NUCLEOTIDE SEQUENCE</scope>
    <source>
        <strain evidence="2">DSM 15523</strain>
        <strain evidence="3 5">DSM 16476</strain>
    </source>
</reference>
<evidence type="ECO:0000313" key="4">
    <source>
        <dbReference type="Proteomes" id="UP001138672"/>
    </source>
</evidence>
<dbReference type="GO" id="GO:0006508">
    <property type="term" value="P:proteolysis"/>
    <property type="evidence" value="ECO:0007669"/>
    <property type="project" value="UniProtKB-KW"/>
</dbReference>
<dbReference type="SMART" id="SM00460">
    <property type="entry name" value="TGc"/>
    <property type="match status" value="1"/>
</dbReference>
<dbReference type="EMBL" id="JAGGJQ010000013">
    <property type="protein sequence ID" value="MBP1841623.1"/>
    <property type="molecule type" value="Genomic_DNA"/>
</dbReference>
<dbReference type="GO" id="GO:0008233">
    <property type="term" value="F:peptidase activity"/>
    <property type="evidence" value="ECO:0007669"/>
    <property type="project" value="UniProtKB-KW"/>
</dbReference>
<protein>
    <submittedName>
        <fullName evidence="2">Transglutaminase-like putative cysteine protease</fullName>
    </submittedName>
</protein>
<proteinExistence type="predicted"/>